<feature type="domain" description="RRM" evidence="3">
    <location>
        <begin position="24"/>
        <end position="98"/>
    </location>
</feature>
<dbReference type="InterPro" id="IPR000504">
    <property type="entry name" value="RRM_dom"/>
</dbReference>
<keyword evidence="5" id="KW-1185">Reference proteome</keyword>
<proteinExistence type="predicted"/>
<evidence type="ECO:0000313" key="5">
    <source>
        <dbReference type="Proteomes" id="UP001157006"/>
    </source>
</evidence>
<evidence type="ECO:0000256" key="1">
    <source>
        <dbReference type="PROSITE-ProRule" id="PRU00176"/>
    </source>
</evidence>
<dbReference type="Gene3D" id="3.30.70.330">
    <property type="match status" value="1"/>
</dbReference>
<dbReference type="PROSITE" id="PS50102">
    <property type="entry name" value="RRM"/>
    <property type="match status" value="1"/>
</dbReference>
<name>A0AAV0ZC39_VICFA</name>
<organism evidence="4 5">
    <name type="scientific">Vicia faba</name>
    <name type="common">Broad bean</name>
    <name type="synonym">Faba vulgaris</name>
    <dbReference type="NCBI Taxonomy" id="3906"/>
    <lineage>
        <taxon>Eukaryota</taxon>
        <taxon>Viridiplantae</taxon>
        <taxon>Streptophyta</taxon>
        <taxon>Embryophyta</taxon>
        <taxon>Tracheophyta</taxon>
        <taxon>Spermatophyta</taxon>
        <taxon>Magnoliopsida</taxon>
        <taxon>eudicotyledons</taxon>
        <taxon>Gunneridae</taxon>
        <taxon>Pentapetalae</taxon>
        <taxon>rosids</taxon>
        <taxon>fabids</taxon>
        <taxon>Fabales</taxon>
        <taxon>Fabaceae</taxon>
        <taxon>Papilionoideae</taxon>
        <taxon>50 kb inversion clade</taxon>
        <taxon>NPAAA clade</taxon>
        <taxon>Hologalegina</taxon>
        <taxon>IRL clade</taxon>
        <taxon>Fabeae</taxon>
        <taxon>Vicia</taxon>
    </lineage>
</organism>
<reference evidence="4 5" key="1">
    <citation type="submission" date="2023-01" db="EMBL/GenBank/DDBJ databases">
        <authorList>
            <person name="Kreplak J."/>
        </authorList>
    </citation>
    <scope>NUCLEOTIDE SEQUENCE [LARGE SCALE GENOMIC DNA]</scope>
</reference>
<dbReference type="Pfam" id="PF00076">
    <property type="entry name" value="RRM_1"/>
    <property type="match status" value="1"/>
</dbReference>
<dbReference type="Proteomes" id="UP001157006">
    <property type="component" value="Chromosome 1S"/>
</dbReference>
<accession>A0AAV0ZC39</accession>
<dbReference type="SUPFAM" id="SSF54928">
    <property type="entry name" value="RNA-binding domain, RBD"/>
    <property type="match status" value="1"/>
</dbReference>
<keyword evidence="1" id="KW-0694">RNA-binding</keyword>
<protein>
    <recommendedName>
        <fullName evidence="3">RRM domain-containing protein</fullName>
    </recommendedName>
</protein>
<dbReference type="SMART" id="SM00360">
    <property type="entry name" value="RRM"/>
    <property type="match status" value="1"/>
</dbReference>
<evidence type="ECO:0000313" key="4">
    <source>
        <dbReference type="EMBL" id="CAI8593477.1"/>
    </source>
</evidence>
<evidence type="ECO:0000259" key="3">
    <source>
        <dbReference type="PROSITE" id="PS50102"/>
    </source>
</evidence>
<dbReference type="InterPro" id="IPR035979">
    <property type="entry name" value="RBD_domain_sf"/>
</dbReference>
<dbReference type="GO" id="GO:0003723">
    <property type="term" value="F:RNA binding"/>
    <property type="evidence" value="ECO:0007669"/>
    <property type="project" value="UniProtKB-UniRule"/>
</dbReference>
<evidence type="ECO:0000256" key="2">
    <source>
        <dbReference type="SAM" id="Coils"/>
    </source>
</evidence>
<sequence>MSELTTELANTNITTTQENDDAATKVHVGGIPYYSSENGIHSYFESCGTITEINCMTFHDTGKFRGYAHVDLSDSKKPVAGGKSIAGDKFVAVDESIVEKPITVVASGKKKNRMCEPVTEGLEVMPVTCFKNVMAENLKLHTRKEEMDVDMSFALQGKKKLMKEVKLKNQLLEKHGLLERSKRPRVEGSDTTIRQVEELQAKHQEIENLRLSKRELEAKYCEEVANKDKGPAEEAKVGNIDYEDWELKYHCLLALVKKRGFVTGDPFSGND</sequence>
<feature type="coiled-coil region" evidence="2">
    <location>
        <begin position="189"/>
        <end position="219"/>
    </location>
</feature>
<dbReference type="InterPro" id="IPR012677">
    <property type="entry name" value="Nucleotide-bd_a/b_plait_sf"/>
</dbReference>
<dbReference type="EMBL" id="OX451735">
    <property type="protein sequence ID" value="CAI8593477.1"/>
    <property type="molecule type" value="Genomic_DNA"/>
</dbReference>
<dbReference type="AlphaFoldDB" id="A0AAV0ZC39"/>
<gene>
    <name evidence="4" type="ORF">VFH_I093320</name>
</gene>
<keyword evidence="2" id="KW-0175">Coiled coil</keyword>